<dbReference type="SUPFAM" id="SSF56112">
    <property type="entry name" value="Protein kinase-like (PK-like)"/>
    <property type="match status" value="1"/>
</dbReference>
<dbReference type="Proteomes" id="UP000316759">
    <property type="component" value="Unassembled WGS sequence"/>
</dbReference>
<dbReference type="InterPro" id="IPR051234">
    <property type="entry name" value="TAO_STE20_kinase"/>
</dbReference>
<dbReference type="PANTHER" id="PTHR47167:SF4">
    <property type="entry name" value="SERINE_THREONINE-PROTEIN KINASE TAO"/>
    <property type="match status" value="1"/>
</dbReference>
<keyword evidence="11" id="KW-1185">Reference proteome</keyword>
<evidence type="ECO:0000313" key="11">
    <source>
        <dbReference type="Proteomes" id="UP000316759"/>
    </source>
</evidence>
<dbReference type="InterPro" id="IPR000719">
    <property type="entry name" value="Prot_kinase_dom"/>
</dbReference>
<dbReference type="PANTHER" id="PTHR47167">
    <property type="entry name" value="SERINE/THREONINE-PROTEIN KINASE TAO1-LIKE PROTEIN"/>
    <property type="match status" value="1"/>
</dbReference>
<evidence type="ECO:0000256" key="5">
    <source>
        <dbReference type="ARBA" id="ARBA00022777"/>
    </source>
</evidence>
<evidence type="ECO:0000256" key="7">
    <source>
        <dbReference type="ARBA" id="ARBA00047899"/>
    </source>
</evidence>
<evidence type="ECO:0000256" key="2">
    <source>
        <dbReference type="ARBA" id="ARBA00022527"/>
    </source>
</evidence>
<dbReference type="OrthoDB" id="10016527at2759"/>
<evidence type="ECO:0000256" key="4">
    <source>
        <dbReference type="ARBA" id="ARBA00022741"/>
    </source>
</evidence>
<keyword evidence="4" id="KW-0547">Nucleotide-binding</keyword>
<comment type="catalytic activity">
    <reaction evidence="7">
        <text>L-threonyl-[protein] + ATP = O-phospho-L-threonyl-[protein] + ADP + H(+)</text>
        <dbReference type="Rhea" id="RHEA:46608"/>
        <dbReference type="Rhea" id="RHEA-COMP:11060"/>
        <dbReference type="Rhea" id="RHEA-COMP:11605"/>
        <dbReference type="ChEBI" id="CHEBI:15378"/>
        <dbReference type="ChEBI" id="CHEBI:30013"/>
        <dbReference type="ChEBI" id="CHEBI:30616"/>
        <dbReference type="ChEBI" id="CHEBI:61977"/>
        <dbReference type="ChEBI" id="CHEBI:456216"/>
        <dbReference type="EC" id="2.7.11.1"/>
    </reaction>
</comment>
<protein>
    <recommendedName>
        <fullName evidence="1">non-specific serine/threonine protein kinase</fullName>
        <ecNumber evidence="1">2.7.11.1</ecNumber>
    </recommendedName>
</protein>
<keyword evidence="6" id="KW-0067">ATP-binding</keyword>
<name>A0A504YRR0_FASGI</name>
<keyword evidence="2" id="KW-0723">Serine/threonine-protein kinase</keyword>
<feature type="domain" description="Protein kinase" evidence="9">
    <location>
        <begin position="1"/>
        <end position="209"/>
    </location>
</feature>
<dbReference type="InterPro" id="IPR011009">
    <property type="entry name" value="Kinase-like_dom_sf"/>
</dbReference>
<dbReference type="Gene3D" id="1.10.510.10">
    <property type="entry name" value="Transferase(Phosphotransferase) domain 1"/>
    <property type="match status" value="1"/>
</dbReference>
<dbReference type="EC" id="2.7.11.1" evidence="1"/>
<dbReference type="Pfam" id="PF00069">
    <property type="entry name" value="Pkinase"/>
    <property type="match status" value="1"/>
</dbReference>
<dbReference type="GO" id="GO:0005737">
    <property type="term" value="C:cytoplasm"/>
    <property type="evidence" value="ECO:0007669"/>
    <property type="project" value="TreeGrafter"/>
</dbReference>
<evidence type="ECO:0000256" key="3">
    <source>
        <dbReference type="ARBA" id="ARBA00022679"/>
    </source>
</evidence>
<evidence type="ECO:0000256" key="1">
    <source>
        <dbReference type="ARBA" id="ARBA00012513"/>
    </source>
</evidence>
<evidence type="ECO:0000256" key="6">
    <source>
        <dbReference type="ARBA" id="ARBA00022840"/>
    </source>
</evidence>
<dbReference type="GO" id="GO:0005524">
    <property type="term" value="F:ATP binding"/>
    <property type="evidence" value="ECO:0007669"/>
    <property type="project" value="UniProtKB-KW"/>
</dbReference>
<dbReference type="AlphaFoldDB" id="A0A504YRR0"/>
<comment type="catalytic activity">
    <reaction evidence="8">
        <text>L-seryl-[protein] + ATP = O-phospho-L-seryl-[protein] + ADP + H(+)</text>
        <dbReference type="Rhea" id="RHEA:17989"/>
        <dbReference type="Rhea" id="RHEA-COMP:9863"/>
        <dbReference type="Rhea" id="RHEA-COMP:11604"/>
        <dbReference type="ChEBI" id="CHEBI:15378"/>
        <dbReference type="ChEBI" id="CHEBI:29999"/>
        <dbReference type="ChEBI" id="CHEBI:30616"/>
        <dbReference type="ChEBI" id="CHEBI:83421"/>
        <dbReference type="ChEBI" id="CHEBI:456216"/>
        <dbReference type="EC" id="2.7.11.1"/>
    </reaction>
</comment>
<keyword evidence="5 10" id="KW-0418">Kinase</keyword>
<organism evidence="10 11">
    <name type="scientific">Fasciola gigantica</name>
    <name type="common">Giant liver fluke</name>
    <dbReference type="NCBI Taxonomy" id="46835"/>
    <lineage>
        <taxon>Eukaryota</taxon>
        <taxon>Metazoa</taxon>
        <taxon>Spiralia</taxon>
        <taxon>Lophotrochozoa</taxon>
        <taxon>Platyhelminthes</taxon>
        <taxon>Trematoda</taxon>
        <taxon>Digenea</taxon>
        <taxon>Plagiorchiida</taxon>
        <taxon>Echinostomata</taxon>
        <taxon>Echinostomatoidea</taxon>
        <taxon>Fasciolidae</taxon>
        <taxon>Fasciola</taxon>
    </lineage>
</organism>
<keyword evidence="3" id="KW-0808">Transferase</keyword>
<evidence type="ECO:0000313" key="10">
    <source>
        <dbReference type="EMBL" id="TPP63883.1"/>
    </source>
</evidence>
<comment type="caution">
    <text evidence="10">The sequence shown here is derived from an EMBL/GenBank/DDBJ whole genome shotgun (WGS) entry which is preliminary data.</text>
</comment>
<gene>
    <name evidence="10" type="ORF">FGIG_00539</name>
</gene>
<sequence length="209" mass="23171">MKDQKPRLVMEYCTGSLADILEVNKLPLRQSEIACIVREVLNGLEYLHSKQRIRRDIKAANILLTDSGGVEIGDFCSTSLRSAAASFAAQENQISQKCKKILYEIPVRPIRHHRLSAADLVRHGIELQNTALNSQTAYLAVTENHLYANIDPVPLHTNGNESRIYHSFVIDDRPPRVDSIGAAATPAKALDDVTPTHYANEAITIFEAS</sequence>
<reference evidence="10 11" key="1">
    <citation type="submission" date="2019-04" db="EMBL/GenBank/DDBJ databases">
        <title>Annotation for the trematode Fasciola gigantica.</title>
        <authorList>
            <person name="Choi Y.-J."/>
        </authorList>
    </citation>
    <scope>NUCLEOTIDE SEQUENCE [LARGE SCALE GENOMIC DNA]</scope>
    <source>
        <strain evidence="10">Uganda_cow_1</strain>
    </source>
</reference>
<dbReference type="STRING" id="46835.A0A504YRR0"/>
<dbReference type="PROSITE" id="PS50011">
    <property type="entry name" value="PROTEIN_KINASE_DOM"/>
    <property type="match status" value="1"/>
</dbReference>
<evidence type="ECO:0000259" key="9">
    <source>
        <dbReference type="PROSITE" id="PS50011"/>
    </source>
</evidence>
<dbReference type="GO" id="GO:0004674">
    <property type="term" value="F:protein serine/threonine kinase activity"/>
    <property type="evidence" value="ECO:0007669"/>
    <property type="project" value="UniProtKB-KW"/>
</dbReference>
<accession>A0A504YRR0</accession>
<evidence type="ECO:0000256" key="8">
    <source>
        <dbReference type="ARBA" id="ARBA00048679"/>
    </source>
</evidence>
<dbReference type="EMBL" id="SUNJ01005105">
    <property type="protein sequence ID" value="TPP63883.1"/>
    <property type="molecule type" value="Genomic_DNA"/>
</dbReference>
<proteinExistence type="predicted"/>